<organism evidence="1 2">
    <name type="scientific">Vibrio ishigakensis</name>
    <dbReference type="NCBI Taxonomy" id="1481914"/>
    <lineage>
        <taxon>Bacteria</taxon>
        <taxon>Pseudomonadati</taxon>
        <taxon>Pseudomonadota</taxon>
        <taxon>Gammaproteobacteria</taxon>
        <taxon>Vibrionales</taxon>
        <taxon>Vibrionaceae</taxon>
        <taxon>Vibrio</taxon>
    </lineage>
</organism>
<reference evidence="1 2" key="2">
    <citation type="submission" date="2015-01" db="EMBL/GenBank/DDBJ databases">
        <authorList>
            <consortium name="NBRP consortium"/>
            <person name="Sawabe T."/>
            <person name="Meirelles P."/>
            <person name="Feng G."/>
            <person name="Sayaka M."/>
            <person name="Hattori M."/>
            <person name="Ohkuma M."/>
        </authorList>
    </citation>
    <scope>NUCLEOTIDE SEQUENCE [LARGE SCALE GENOMIC DNA]</scope>
    <source>
        <strain evidence="1 2">JCM19232</strain>
    </source>
</reference>
<dbReference type="EMBL" id="BBSA01000007">
    <property type="protein sequence ID" value="GAM62974.1"/>
    <property type="molecule type" value="Genomic_DNA"/>
</dbReference>
<name>A0A0B8PJR8_9VIBR</name>
<reference evidence="1 2" key="1">
    <citation type="submission" date="2015-01" db="EMBL/GenBank/DDBJ databases">
        <title>Vibrio sp. C5 JCM 19232 whole genome shotgun sequence.</title>
        <authorList>
            <person name="Sawabe T."/>
            <person name="Meirelles P."/>
            <person name="Feng G."/>
            <person name="Sayaka M."/>
            <person name="Hattori M."/>
            <person name="Ohkuma M."/>
        </authorList>
    </citation>
    <scope>NUCLEOTIDE SEQUENCE [LARGE SCALE GENOMIC DNA]</scope>
    <source>
        <strain evidence="1 2">JCM19232</strain>
    </source>
</reference>
<dbReference type="AlphaFoldDB" id="A0A0B8PJR8"/>
<accession>A0A0B8PJR8</accession>
<evidence type="ECO:0000313" key="2">
    <source>
        <dbReference type="Proteomes" id="UP000031670"/>
    </source>
</evidence>
<sequence length="46" mass="5225">MQALFSAPTAFRAVKKEDPQGEFLKHYDLSKLKTIFMAGERLDPPT</sequence>
<proteinExistence type="predicted"/>
<dbReference type="InterPro" id="IPR042099">
    <property type="entry name" value="ANL_N_sf"/>
</dbReference>
<dbReference type="Proteomes" id="UP000031670">
    <property type="component" value="Unassembled WGS sequence"/>
</dbReference>
<dbReference type="SUPFAM" id="SSF56801">
    <property type="entry name" value="Acetyl-CoA synthetase-like"/>
    <property type="match status" value="1"/>
</dbReference>
<dbReference type="GO" id="GO:0050218">
    <property type="term" value="F:propionate-CoA ligase activity"/>
    <property type="evidence" value="ECO:0007669"/>
    <property type="project" value="TreeGrafter"/>
</dbReference>
<comment type="caution">
    <text evidence="1">The sequence shown here is derived from an EMBL/GenBank/DDBJ whole genome shotgun (WGS) entry which is preliminary data.</text>
</comment>
<gene>
    <name evidence="1" type="ORF">JCM19232_4651</name>
</gene>
<dbReference type="PANTHER" id="PTHR43347:SF3">
    <property type="entry name" value="ACYL-COA SYNTHETASE SHORT-CHAIN FAMILY MEMBER 3, MITOCHONDRIAL"/>
    <property type="match status" value="1"/>
</dbReference>
<protein>
    <submittedName>
        <fullName evidence="1">Propionate-CoA ligase</fullName>
    </submittedName>
</protein>
<keyword evidence="1" id="KW-0436">Ligase</keyword>
<evidence type="ECO:0000313" key="1">
    <source>
        <dbReference type="EMBL" id="GAM62974.1"/>
    </source>
</evidence>
<dbReference type="Gene3D" id="3.40.50.12780">
    <property type="entry name" value="N-terminal domain of ligase-like"/>
    <property type="match status" value="1"/>
</dbReference>
<dbReference type="PANTHER" id="PTHR43347">
    <property type="entry name" value="ACYL-COA SYNTHETASE"/>
    <property type="match status" value="1"/>
</dbReference>